<protein>
    <submittedName>
        <fullName evidence="3">Uncharacterized protein</fullName>
    </submittedName>
</protein>
<reference evidence="3" key="1">
    <citation type="submission" date="2019-08" db="EMBL/GenBank/DDBJ databases">
        <title>Reference gene set and small RNA set construction with multiple tissues from Davidia involucrata Baill.</title>
        <authorList>
            <person name="Yang H."/>
            <person name="Zhou C."/>
            <person name="Li G."/>
            <person name="Wang J."/>
            <person name="Gao P."/>
            <person name="Wang M."/>
            <person name="Wang R."/>
            <person name="Zhao Y."/>
        </authorList>
    </citation>
    <scope>NUCLEOTIDE SEQUENCE</scope>
    <source>
        <tissue evidence="3">Mixed with DoveR01_LX</tissue>
    </source>
</reference>
<dbReference type="EMBL" id="GHES01046064">
    <property type="protein sequence ID" value="MPA76623.1"/>
    <property type="molecule type" value="Transcribed_RNA"/>
</dbReference>
<evidence type="ECO:0000256" key="1">
    <source>
        <dbReference type="SAM" id="MobiDB-lite"/>
    </source>
</evidence>
<organism evidence="3">
    <name type="scientific">Davidia involucrata</name>
    <name type="common">Dove tree</name>
    <dbReference type="NCBI Taxonomy" id="16924"/>
    <lineage>
        <taxon>Eukaryota</taxon>
        <taxon>Viridiplantae</taxon>
        <taxon>Streptophyta</taxon>
        <taxon>Embryophyta</taxon>
        <taxon>Tracheophyta</taxon>
        <taxon>Spermatophyta</taxon>
        <taxon>Magnoliopsida</taxon>
        <taxon>eudicotyledons</taxon>
        <taxon>Gunneridae</taxon>
        <taxon>Pentapetalae</taxon>
        <taxon>asterids</taxon>
        <taxon>Cornales</taxon>
        <taxon>Nyssaceae</taxon>
        <taxon>Davidia</taxon>
    </lineage>
</organism>
<keyword evidence="2" id="KW-1133">Transmembrane helix</keyword>
<feature type="region of interest" description="Disordered" evidence="1">
    <location>
        <begin position="17"/>
        <end position="38"/>
    </location>
</feature>
<evidence type="ECO:0000256" key="2">
    <source>
        <dbReference type="SAM" id="Phobius"/>
    </source>
</evidence>
<dbReference type="InterPro" id="IPR004158">
    <property type="entry name" value="DUF247_pln"/>
</dbReference>
<dbReference type="PANTHER" id="PTHR31549:SF149">
    <property type="entry name" value="ISOPRENOID SYNTHASE DOMAIN-CONTAINING PROTEIN"/>
    <property type="match status" value="1"/>
</dbReference>
<sequence>MSGEVALPVVELQEKMKTVGKDEASQAGGGRNPAVSASNEIEPEDCVTPVSLTVNGREQWLQSIWSHGMKRMARDGKSPKIPKVPEKLRVETDFKSYYEPSAVSIGPYHCDKPKFQQMEKVKIVTAYLFLTRLAGKMEDVEDVTRLAEDVKVGPVVWTCPNSNSNSSQVYELPKPRQYVTPDVQLLNKFAEEIKKLKDWYDVDSTHRINEEEEFIQMMFLDGCFIIVFIISILNSLVGELGMTKDTINLVQRDILMLENQLPFPVLEALFGIIGSDKSDLYWMLNRYIWYSIIGSKHYVKSGIRFGDEHTNPSHLLDLLQRLWVPNFEKQYSTTTSSSSTSHGIKLNTDENSCFLVRNMKELTATGVSLSPNSSNLLGDIHFSFFLFGSLKIPPIIMDDATKTIFLNAIAHEAGTENESVFTSYVNFLDSLIDDAEDVKVMVSAGVLENYLGGDEEVANFFNKIGAVLRPEFDAYIGVKMKMRKYSASKRIKVATWLAEVKRDHFRNPWTSIAVLAGFLALLLTFVQTYFTIYPRSARFN</sequence>
<accession>A0A5B7CB19</accession>
<proteinExistence type="predicted"/>
<feature type="transmembrane region" description="Helical" evidence="2">
    <location>
        <begin position="214"/>
        <end position="237"/>
    </location>
</feature>
<dbReference type="Pfam" id="PF03140">
    <property type="entry name" value="DUF247"/>
    <property type="match status" value="2"/>
</dbReference>
<feature type="transmembrane region" description="Helical" evidence="2">
    <location>
        <begin position="509"/>
        <end position="530"/>
    </location>
</feature>
<keyword evidence="2" id="KW-0472">Membrane</keyword>
<gene>
    <name evidence="3" type="ORF">Din_046064</name>
</gene>
<name>A0A5B7CB19_DAVIN</name>
<keyword evidence="2" id="KW-0812">Transmembrane</keyword>
<dbReference type="PANTHER" id="PTHR31549">
    <property type="entry name" value="PROTEIN, PUTATIVE (DUF247)-RELATED-RELATED"/>
    <property type="match status" value="1"/>
</dbReference>
<evidence type="ECO:0000313" key="3">
    <source>
        <dbReference type="EMBL" id="MPA76623.1"/>
    </source>
</evidence>
<dbReference type="AlphaFoldDB" id="A0A5B7CB19"/>